<evidence type="ECO:0000313" key="2">
    <source>
        <dbReference type="Proteomes" id="UP000664940"/>
    </source>
</evidence>
<organism evidence="1 2">
    <name type="scientific">Phyllostomus discolor</name>
    <name type="common">pale spear-nosed bat</name>
    <dbReference type="NCBI Taxonomy" id="89673"/>
    <lineage>
        <taxon>Eukaryota</taxon>
        <taxon>Metazoa</taxon>
        <taxon>Chordata</taxon>
        <taxon>Craniata</taxon>
        <taxon>Vertebrata</taxon>
        <taxon>Euteleostomi</taxon>
        <taxon>Mammalia</taxon>
        <taxon>Eutheria</taxon>
        <taxon>Laurasiatheria</taxon>
        <taxon>Chiroptera</taxon>
        <taxon>Yangochiroptera</taxon>
        <taxon>Phyllostomidae</taxon>
        <taxon>Phyllostominae</taxon>
        <taxon>Phyllostomus</taxon>
    </lineage>
</organism>
<dbReference type="GO" id="GO:0055085">
    <property type="term" value="P:transmembrane transport"/>
    <property type="evidence" value="ECO:0007669"/>
    <property type="project" value="InterPro"/>
</dbReference>
<name>A0A834DNY0_9CHIR</name>
<dbReference type="PANTHER" id="PTHR11814">
    <property type="entry name" value="SULFATE TRANSPORTER"/>
    <property type="match status" value="1"/>
</dbReference>
<accession>A0A834DNY0</accession>
<dbReference type="Proteomes" id="UP000664940">
    <property type="component" value="Unassembled WGS sequence"/>
</dbReference>
<gene>
    <name evidence="1" type="ORF">HJG60_017457</name>
</gene>
<proteinExistence type="predicted"/>
<sequence length="135" mass="15423">MEAPGSRSEPPPNPEYSGSYVVSRPVYSELAFQQQCERRLQERRTLRERLAKSCSCSRKRALGVLKTLLPILDWLPKYRIKEWLLSDIISGVSTGLVGTLQGVERGKRMQLRKSMQKVSDALAKITHFLSWMVDT</sequence>
<comment type="caution">
    <text evidence="1">The sequence shown here is derived from an EMBL/GenBank/DDBJ whole genome shotgun (WGS) entry which is preliminary data.</text>
</comment>
<dbReference type="AlphaFoldDB" id="A0A834DNY0"/>
<dbReference type="InterPro" id="IPR001902">
    <property type="entry name" value="SLC26A/SulP_fam"/>
</dbReference>
<reference evidence="1 2" key="1">
    <citation type="journal article" date="2020" name="Nature">
        <title>Six reference-quality genomes reveal evolution of bat adaptations.</title>
        <authorList>
            <person name="Jebb D."/>
            <person name="Huang Z."/>
            <person name="Pippel M."/>
            <person name="Hughes G.M."/>
            <person name="Lavrichenko K."/>
            <person name="Devanna P."/>
            <person name="Winkler S."/>
            <person name="Jermiin L.S."/>
            <person name="Skirmuntt E.C."/>
            <person name="Katzourakis A."/>
            <person name="Burkitt-Gray L."/>
            <person name="Ray D.A."/>
            <person name="Sullivan K.A.M."/>
            <person name="Roscito J.G."/>
            <person name="Kirilenko B.M."/>
            <person name="Davalos L.M."/>
            <person name="Corthals A.P."/>
            <person name="Power M.L."/>
            <person name="Jones G."/>
            <person name="Ransome R.D."/>
            <person name="Dechmann D.K.N."/>
            <person name="Locatelli A.G."/>
            <person name="Puechmaille S.J."/>
            <person name="Fedrigo O."/>
            <person name="Jarvis E.D."/>
            <person name="Hiller M."/>
            <person name="Vernes S.C."/>
            <person name="Myers E.W."/>
            <person name="Teeling E.C."/>
        </authorList>
    </citation>
    <scope>NUCLEOTIDE SEQUENCE [LARGE SCALE GENOMIC DNA]</scope>
    <source>
        <strain evidence="1">Bat1K_MPI-CBG_1</strain>
    </source>
</reference>
<dbReference type="GO" id="GO:0016020">
    <property type="term" value="C:membrane"/>
    <property type="evidence" value="ECO:0007669"/>
    <property type="project" value="InterPro"/>
</dbReference>
<evidence type="ECO:0000313" key="1">
    <source>
        <dbReference type="EMBL" id="KAF6086839.1"/>
    </source>
</evidence>
<dbReference type="EMBL" id="JABVXQ010000011">
    <property type="protein sequence ID" value="KAF6086839.1"/>
    <property type="molecule type" value="Genomic_DNA"/>
</dbReference>
<protein>
    <submittedName>
        <fullName evidence="1">Solute carrier family 26 member 4</fullName>
    </submittedName>
</protein>